<feature type="non-terminal residue" evidence="1">
    <location>
        <position position="1"/>
    </location>
</feature>
<protein>
    <recommendedName>
        <fullName evidence="2">Reverse transcriptase domain-containing protein</fullName>
    </recommendedName>
</protein>
<name>A0A0B7ARH2_9EUPU</name>
<dbReference type="EMBL" id="HACG01036568">
    <property type="protein sequence ID" value="CEK83433.1"/>
    <property type="molecule type" value="Transcribed_RNA"/>
</dbReference>
<gene>
    <name evidence="1" type="primary">ORF136981</name>
</gene>
<reference evidence="1" key="1">
    <citation type="submission" date="2014-12" db="EMBL/GenBank/DDBJ databases">
        <title>Insight into the proteome of Arion vulgaris.</title>
        <authorList>
            <person name="Aradska J."/>
            <person name="Bulat T."/>
            <person name="Smidak R."/>
            <person name="Sarate P."/>
            <person name="Gangsoo J."/>
            <person name="Sialana F."/>
            <person name="Bilban M."/>
            <person name="Lubec G."/>
        </authorList>
    </citation>
    <scope>NUCLEOTIDE SEQUENCE</scope>
    <source>
        <tissue evidence="1">Skin</tissue>
    </source>
</reference>
<sequence>NRWRQYFSELLNLQQEDQPNTQEHTVNVTSEVEPSITLSEIRNAVNMAPPNKTPGPDNIPADLIKATKEVGISWLHRLFNQVWITQ</sequence>
<feature type="non-terminal residue" evidence="1">
    <location>
        <position position="86"/>
    </location>
</feature>
<organism evidence="1">
    <name type="scientific">Arion vulgaris</name>
    <dbReference type="NCBI Taxonomy" id="1028688"/>
    <lineage>
        <taxon>Eukaryota</taxon>
        <taxon>Metazoa</taxon>
        <taxon>Spiralia</taxon>
        <taxon>Lophotrochozoa</taxon>
        <taxon>Mollusca</taxon>
        <taxon>Gastropoda</taxon>
        <taxon>Heterobranchia</taxon>
        <taxon>Euthyneura</taxon>
        <taxon>Panpulmonata</taxon>
        <taxon>Eupulmonata</taxon>
        <taxon>Stylommatophora</taxon>
        <taxon>Helicina</taxon>
        <taxon>Arionoidea</taxon>
        <taxon>Arionidae</taxon>
        <taxon>Arion</taxon>
    </lineage>
</organism>
<dbReference type="AlphaFoldDB" id="A0A0B7ARH2"/>
<evidence type="ECO:0008006" key="2">
    <source>
        <dbReference type="Google" id="ProtNLM"/>
    </source>
</evidence>
<evidence type="ECO:0000313" key="1">
    <source>
        <dbReference type="EMBL" id="CEK83433.1"/>
    </source>
</evidence>
<proteinExistence type="predicted"/>
<accession>A0A0B7ARH2</accession>